<name>F4QG21_9CAUL</name>
<dbReference type="STRING" id="715226.ABI_00640"/>
<dbReference type="OrthoDB" id="9813122at2"/>
<dbReference type="EMBL" id="GL883076">
    <property type="protein sequence ID" value="EGF93832.1"/>
    <property type="molecule type" value="Genomic_DNA"/>
</dbReference>
<protein>
    <submittedName>
        <fullName evidence="2">ParB-like partition protein</fullName>
    </submittedName>
</protein>
<evidence type="ECO:0000256" key="1">
    <source>
        <dbReference type="SAM" id="MobiDB-lite"/>
    </source>
</evidence>
<dbReference type="HOGENOM" id="CLU_022934_0_0_5"/>
<proteinExistence type="predicted"/>
<dbReference type="RefSeq" id="WP_006270795.1">
    <property type="nucleotide sequence ID" value="NZ_GL883076.1"/>
</dbReference>
<evidence type="ECO:0000313" key="3">
    <source>
        <dbReference type="Proteomes" id="UP000006512"/>
    </source>
</evidence>
<gene>
    <name evidence="2" type="ORF">ABI_00640</name>
</gene>
<dbReference type="eggNOG" id="COG1475">
    <property type="taxonomic scope" value="Bacteria"/>
</dbReference>
<reference evidence="3" key="1">
    <citation type="submission" date="2011-03" db="EMBL/GenBank/DDBJ databases">
        <title>Draft genome sequence of Brevundimonas diminuta.</title>
        <authorList>
            <person name="Brown P.J.B."/>
            <person name="Buechlein A."/>
            <person name="Hemmerich C."/>
            <person name="Brun Y.V."/>
        </authorList>
    </citation>
    <scope>NUCLEOTIDE SEQUENCE [LARGE SCALE GENOMIC DNA]</scope>
    <source>
        <strain evidence="3">C19</strain>
    </source>
</reference>
<dbReference type="AlphaFoldDB" id="F4QG21"/>
<accession>F4QG21</accession>
<evidence type="ECO:0000313" key="2">
    <source>
        <dbReference type="EMBL" id="EGF93832.1"/>
    </source>
</evidence>
<feature type="compositionally biased region" description="Acidic residues" evidence="1">
    <location>
        <begin position="654"/>
        <end position="667"/>
    </location>
</feature>
<dbReference type="Proteomes" id="UP000006512">
    <property type="component" value="Unassembled WGS sequence"/>
</dbReference>
<organism evidence="2 3">
    <name type="scientific">Asticcacaulis biprosthecium C19</name>
    <dbReference type="NCBI Taxonomy" id="715226"/>
    <lineage>
        <taxon>Bacteria</taxon>
        <taxon>Pseudomonadati</taxon>
        <taxon>Pseudomonadota</taxon>
        <taxon>Alphaproteobacteria</taxon>
        <taxon>Caulobacterales</taxon>
        <taxon>Caulobacteraceae</taxon>
        <taxon>Asticcacaulis</taxon>
    </lineage>
</organism>
<feature type="region of interest" description="Disordered" evidence="1">
    <location>
        <begin position="633"/>
        <end position="683"/>
    </location>
</feature>
<keyword evidence="3" id="KW-1185">Reference proteome</keyword>
<sequence length="683" mass="74428">MNPQASQLSRVVVALKDLDIAPENPRFLEPADELIPDLAQSLAPDAAGQLLPLLVRKGGKKEKPYMALDGRRRLLGFRMLLEQGLITNDLEITTELCETQEAIAAALVTANGARLPVGPADKILAIRAMAEKKFSADKIARGLCMDLAEVKKFQVVSRVHLDAITAFKTKFIDFNTLKMIARIPTLAEQGAVISKGRQYGHLSVGQVRDYLDQEGLSAASSMMKIVGLGAYVEAGGKVSTDLLNELPDMCLDMPIAASLWAEKLQPLRDLFEGLGITTLINPDCDAELPEEFGDPGYRYSRSKEEREALAEAQAKLATVREALPPVPEDGVFEITGLAPFCKALFDQEVARLAPMPVRAVLIVPGDRTLLEFKFHTYVDDISAWEESKRAALDATAKAEPRVFDTVPERKILIDTDGESNAFHRLATEMAVRGLQCSLAGSFSAALKLQVCSMFEQVVLSQQGSYIDDRALKVSYTRNIQAANYGAVEGLDQGLVQRLLEFKDAYAETGLRPYAWVSSLAFGQIQELLALTTAASLWITEDATNMIRKKARALMQEVAEEIDHDIRTHWFPSADFYAKCSKKQLLGFADRMGCEGDTLGTMKKGALASYIAEQGVAHQWVPAALSFDNNAELEAEDDAADADSDDAAGAGNVELEGDEELEPEEEPVPNDAVTGGDEQLSEAA</sequence>
<dbReference type="SUPFAM" id="SSF109709">
    <property type="entry name" value="KorB DNA-binding domain-like"/>
    <property type="match status" value="1"/>
</dbReference>
<feature type="compositionally biased region" description="Acidic residues" evidence="1">
    <location>
        <begin position="633"/>
        <end position="645"/>
    </location>
</feature>